<keyword evidence="5 9" id="KW-0653">Protein transport</keyword>
<comment type="similarity">
    <text evidence="2 9">Belongs to the SecG family.</text>
</comment>
<evidence type="ECO:0000256" key="3">
    <source>
        <dbReference type="ARBA" id="ARBA00022448"/>
    </source>
</evidence>
<accession>A0A0G1J2S8</accession>
<dbReference type="GO" id="GO:0009306">
    <property type="term" value="P:protein secretion"/>
    <property type="evidence" value="ECO:0007669"/>
    <property type="project" value="UniProtKB-UniRule"/>
</dbReference>
<keyword evidence="7 9" id="KW-0811">Translocation</keyword>
<gene>
    <name evidence="10" type="ORF">UW61_C0035G0006</name>
</gene>
<dbReference type="Proteomes" id="UP000033901">
    <property type="component" value="Unassembled WGS sequence"/>
</dbReference>
<dbReference type="GO" id="GO:0015450">
    <property type="term" value="F:protein-transporting ATPase activity"/>
    <property type="evidence" value="ECO:0007669"/>
    <property type="project" value="UniProtKB-UniRule"/>
</dbReference>
<keyword evidence="8 9" id="KW-0472">Membrane</keyword>
<dbReference type="PRINTS" id="PR01651">
    <property type="entry name" value="SECGEXPORT"/>
</dbReference>
<comment type="caution">
    <text evidence="9">Lacks conserved residue(s) required for the propagation of feature annotation.</text>
</comment>
<evidence type="ECO:0000256" key="5">
    <source>
        <dbReference type="ARBA" id="ARBA00022927"/>
    </source>
</evidence>
<sequence length="70" mass="7500">MRDAMLVLQIVVSVLLVGAILVQTKGTGFGRVWGSGGVSFARRGLEKLIFKATFVLAALFVILALIQILI</sequence>
<dbReference type="EMBL" id="LCIZ01000035">
    <property type="protein sequence ID" value="KKT65916.1"/>
    <property type="molecule type" value="Genomic_DNA"/>
</dbReference>
<protein>
    <recommendedName>
        <fullName evidence="9">Protein-export membrane protein SecG</fullName>
    </recommendedName>
</protein>
<dbReference type="GO" id="GO:0005886">
    <property type="term" value="C:plasma membrane"/>
    <property type="evidence" value="ECO:0007669"/>
    <property type="project" value="UniProtKB-SubCell"/>
</dbReference>
<evidence type="ECO:0000256" key="6">
    <source>
        <dbReference type="ARBA" id="ARBA00022989"/>
    </source>
</evidence>
<evidence type="ECO:0000256" key="7">
    <source>
        <dbReference type="ARBA" id="ARBA00023010"/>
    </source>
</evidence>
<keyword evidence="3 9" id="KW-0813">Transport</keyword>
<comment type="caution">
    <text evidence="10">The sequence shown here is derived from an EMBL/GenBank/DDBJ whole genome shotgun (WGS) entry which is preliminary data.</text>
</comment>
<dbReference type="NCBIfam" id="TIGR00810">
    <property type="entry name" value="secG"/>
    <property type="match status" value="1"/>
</dbReference>
<comment type="subcellular location">
    <subcellularLocation>
        <location evidence="9">Cell membrane</location>
        <topology evidence="9">Multi-pass membrane protein</topology>
    </subcellularLocation>
    <subcellularLocation>
        <location evidence="1">Membrane</location>
        <topology evidence="1">Multi-pass membrane protein</topology>
    </subcellularLocation>
</comment>
<evidence type="ECO:0000313" key="10">
    <source>
        <dbReference type="EMBL" id="KKT65916.1"/>
    </source>
</evidence>
<dbReference type="AlphaFoldDB" id="A0A0G1J2S8"/>
<evidence type="ECO:0000313" key="11">
    <source>
        <dbReference type="Proteomes" id="UP000033901"/>
    </source>
</evidence>
<name>A0A0G1J2S8_9BACT</name>
<keyword evidence="9" id="KW-1003">Cell membrane</keyword>
<reference evidence="10 11" key="1">
    <citation type="journal article" date="2015" name="Nature">
        <title>rRNA introns, odd ribosomes, and small enigmatic genomes across a large radiation of phyla.</title>
        <authorList>
            <person name="Brown C.T."/>
            <person name="Hug L.A."/>
            <person name="Thomas B.C."/>
            <person name="Sharon I."/>
            <person name="Castelle C.J."/>
            <person name="Singh A."/>
            <person name="Wilkins M.J."/>
            <person name="Williams K.H."/>
            <person name="Banfield J.F."/>
        </authorList>
    </citation>
    <scope>NUCLEOTIDE SEQUENCE [LARGE SCALE GENOMIC DNA]</scope>
</reference>
<dbReference type="Pfam" id="PF03840">
    <property type="entry name" value="SecG"/>
    <property type="match status" value="1"/>
</dbReference>
<evidence type="ECO:0000256" key="4">
    <source>
        <dbReference type="ARBA" id="ARBA00022692"/>
    </source>
</evidence>
<comment type="function">
    <text evidence="9">Involved in protein export. Participates in an early event of protein translocation.</text>
</comment>
<evidence type="ECO:0000256" key="9">
    <source>
        <dbReference type="RuleBase" id="RU365087"/>
    </source>
</evidence>
<keyword evidence="6 9" id="KW-1133">Transmembrane helix</keyword>
<keyword evidence="4 9" id="KW-0812">Transmembrane</keyword>
<proteinExistence type="inferred from homology"/>
<evidence type="ECO:0000256" key="1">
    <source>
        <dbReference type="ARBA" id="ARBA00004141"/>
    </source>
</evidence>
<organism evidence="10 11">
    <name type="scientific">Candidatus Curtissbacteria bacterium GW2011_GWC1_44_33</name>
    <dbReference type="NCBI Taxonomy" id="1618413"/>
    <lineage>
        <taxon>Bacteria</taxon>
        <taxon>Candidatus Curtissiibacteriota</taxon>
    </lineage>
</organism>
<evidence type="ECO:0000256" key="2">
    <source>
        <dbReference type="ARBA" id="ARBA00008445"/>
    </source>
</evidence>
<dbReference type="InterPro" id="IPR004692">
    <property type="entry name" value="SecG"/>
</dbReference>
<evidence type="ECO:0000256" key="8">
    <source>
        <dbReference type="ARBA" id="ARBA00023136"/>
    </source>
</evidence>
<feature type="transmembrane region" description="Helical" evidence="9">
    <location>
        <begin position="48"/>
        <end position="69"/>
    </location>
</feature>